<protein>
    <submittedName>
        <fullName evidence="2">60S ribosomal protein L4</fullName>
    </submittedName>
</protein>
<evidence type="ECO:0000313" key="3">
    <source>
        <dbReference type="Proteomes" id="UP001228049"/>
    </source>
</evidence>
<proteinExistence type="predicted"/>
<dbReference type="EMBL" id="JASDAP010000018">
    <property type="protein sequence ID" value="KAK1887546.1"/>
    <property type="molecule type" value="Genomic_DNA"/>
</dbReference>
<accession>A0AAD9BQD8</accession>
<evidence type="ECO:0000259" key="1">
    <source>
        <dbReference type="Pfam" id="PF14374"/>
    </source>
</evidence>
<keyword evidence="2" id="KW-0689">Ribosomal protein</keyword>
<dbReference type="InterPro" id="IPR025755">
    <property type="entry name" value="Ribos_uL4_C_dom"/>
</dbReference>
<name>A0AAD9BQD8_DISEL</name>
<comment type="caution">
    <text evidence="2">The sequence shown here is derived from an EMBL/GenBank/DDBJ whole genome shotgun (WGS) entry which is preliminary data.</text>
</comment>
<evidence type="ECO:0000313" key="2">
    <source>
        <dbReference type="EMBL" id="KAK1887546.1"/>
    </source>
</evidence>
<keyword evidence="2" id="KW-0687">Ribonucleoprotein</keyword>
<feature type="domain" description="Large ribosomal subunit protein uL4 C-terminal" evidence="1">
    <location>
        <begin position="30"/>
        <end position="66"/>
    </location>
</feature>
<sequence>MGSIKGYSLVLKTDLQGYRIEEIPEVQLVVLKSEEIQKALRTPRNNINCRVLKSPLKNLSILLKLNNRASQLFISACPC</sequence>
<dbReference type="AlphaFoldDB" id="A0AAD9BQD8"/>
<organism evidence="2 3">
    <name type="scientific">Dissostichus eleginoides</name>
    <name type="common">Patagonian toothfish</name>
    <name type="synonym">Dissostichus amissus</name>
    <dbReference type="NCBI Taxonomy" id="100907"/>
    <lineage>
        <taxon>Eukaryota</taxon>
        <taxon>Metazoa</taxon>
        <taxon>Chordata</taxon>
        <taxon>Craniata</taxon>
        <taxon>Vertebrata</taxon>
        <taxon>Euteleostomi</taxon>
        <taxon>Actinopterygii</taxon>
        <taxon>Neopterygii</taxon>
        <taxon>Teleostei</taxon>
        <taxon>Neoteleostei</taxon>
        <taxon>Acanthomorphata</taxon>
        <taxon>Eupercaria</taxon>
        <taxon>Perciformes</taxon>
        <taxon>Notothenioidei</taxon>
        <taxon>Nototheniidae</taxon>
        <taxon>Dissostichus</taxon>
    </lineage>
</organism>
<dbReference type="Proteomes" id="UP001228049">
    <property type="component" value="Unassembled WGS sequence"/>
</dbReference>
<dbReference type="GO" id="GO:0005840">
    <property type="term" value="C:ribosome"/>
    <property type="evidence" value="ECO:0007669"/>
    <property type="project" value="UniProtKB-KW"/>
</dbReference>
<dbReference type="Pfam" id="PF14374">
    <property type="entry name" value="Ribos_L4_asso_C"/>
    <property type="match status" value="1"/>
</dbReference>
<keyword evidence="3" id="KW-1185">Reference proteome</keyword>
<reference evidence="2" key="1">
    <citation type="submission" date="2023-04" db="EMBL/GenBank/DDBJ databases">
        <title>Chromosome-level genome of Chaenocephalus aceratus.</title>
        <authorList>
            <person name="Park H."/>
        </authorList>
    </citation>
    <scope>NUCLEOTIDE SEQUENCE</scope>
    <source>
        <strain evidence="2">DE</strain>
        <tissue evidence="2">Muscle</tissue>
    </source>
</reference>
<gene>
    <name evidence="2" type="ORF">KUDE01_028334</name>
</gene>